<evidence type="ECO:0000259" key="1">
    <source>
        <dbReference type="Pfam" id="PF18701"/>
    </source>
</evidence>
<dbReference type="Pfam" id="PF18701">
    <property type="entry name" value="DUF5641"/>
    <property type="match status" value="1"/>
</dbReference>
<dbReference type="OrthoDB" id="10050666at2759"/>
<sequence>MLDSYDDSVVDVQVDPQDKVKIYLAGIVSSTPIQAFDGNSRWCWRFIQQFKYYIEDRVQDSGQRMLYLIHYCRGPAKEAVAECPGLTPNDLLILNNRVHGVVPESMTERYTRGWQKVNYLTRVFWKHWVKEYIPLLQERYTRGWQKVNYLTRVFWKHWVKEYVPLLQARTKWQKPQRNFRKGDVVLVQSGASSREQWPGGVVDECETSDDGLVKTVVVRTMIDRLRRDVRKIGLIESYE</sequence>
<dbReference type="PANTHER" id="PTHR47331">
    <property type="entry name" value="PHD-TYPE DOMAIN-CONTAINING PROTEIN"/>
    <property type="match status" value="1"/>
</dbReference>
<dbReference type="InterPro" id="IPR040676">
    <property type="entry name" value="DUF5641"/>
</dbReference>
<dbReference type="GeneID" id="20323204"/>
<keyword evidence="3" id="KW-1185">Reference proteome</keyword>
<evidence type="ECO:0000313" key="2">
    <source>
        <dbReference type="EMBL" id="KER23017.1"/>
    </source>
</evidence>
<accession>A0A074ZBN4</accession>
<name>A0A074ZBN4_OPIVI</name>
<dbReference type="Proteomes" id="UP000054324">
    <property type="component" value="Unassembled WGS sequence"/>
</dbReference>
<dbReference type="PANTHER" id="PTHR47331:SF1">
    <property type="entry name" value="GAG-LIKE PROTEIN"/>
    <property type="match status" value="1"/>
</dbReference>
<reference evidence="2 3" key="1">
    <citation type="submission" date="2013-11" db="EMBL/GenBank/DDBJ databases">
        <title>Opisthorchis viverrini - life in the bile duct.</title>
        <authorList>
            <person name="Young N.D."/>
            <person name="Nagarajan N."/>
            <person name="Lin S.J."/>
            <person name="Korhonen P.K."/>
            <person name="Jex A.R."/>
            <person name="Hall R.S."/>
            <person name="Safavi-Hemami H."/>
            <person name="Kaewkong W."/>
            <person name="Bertrand D."/>
            <person name="Gao S."/>
            <person name="Seet Q."/>
            <person name="Wongkham S."/>
            <person name="Teh B.T."/>
            <person name="Wongkham C."/>
            <person name="Intapan P.M."/>
            <person name="Maleewong W."/>
            <person name="Yang X."/>
            <person name="Hu M."/>
            <person name="Wang Z."/>
            <person name="Hofmann A."/>
            <person name="Sternberg P.W."/>
            <person name="Tan P."/>
            <person name="Wang J."/>
            <person name="Gasser R.B."/>
        </authorList>
    </citation>
    <scope>NUCLEOTIDE SEQUENCE [LARGE SCALE GENOMIC DNA]</scope>
</reference>
<feature type="domain" description="DUF5641" evidence="1">
    <location>
        <begin position="144"/>
        <end position="233"/>
    </location>
</feature>
<organism evidence="2 3">
    <name type="scientific">Opisthorchis viverrini</name>
    <name type="common">Southeast Asian liver fluke</name>
    <dbReference type="NCBI Taxonomy" id="6198"/>
    <lineage>
        <taxon>Eukaryota</taxon>
        <taxon>Metazoa</taxon>
        <taxon>Spiralia</taxon>
        <taxon>Lophotrochozoa</taxon>
        <taxon>Platyhelminthes</taxon>
        <taxon>Trematoda</taxon>
        <taxon>Digenea</taxon>
        <taxon>Opisthorchiida</taxon>
        <taxon>Opisthorchiata</taxon>
        <taxon>Opisthorchiidae</taxon>
        <taxon>Opisthorchis</taxon>
    </lineage>
</organism>
<gene>
    <name evidence="2" type="ORF">T265_09025</name>
</gene>
<dbReference type="CTD" id="20323204"/>
<protein>
    <recommendedName>
        <fullName evidence="1">DUF5641 domain-containing protein</fullName>
    </recommendedName>
</protein>
<dbReference type="KEGG" id="ovi:T265_09025"/>
<dbReference type="RefSeq" id="XP_009173250.1">
    <property type="nucleotide sequence ID" value="XM_009174986.1"/>
</dbReference>
<evidence type="ECO:0000313" key="3">
    <source>
        <dbReference type="Proteomes" id="UP000054324"/>
    </source>
</evidence>
<proteinExistence type="predicted"/>
<dbReference type="EMBL" id="KL596869">
    <property type="protein sequence ID" value="KER23017.1"/>
    <property type="molecule type" value="Genomic_DNA"/>
</dbReference>
<dbReference type="STRING" id="6198.A0A074ZBN4"/>
<dbReference type="AlphaFoldDB" id="A0A074ZBN4"/>